<feature type="transmembrane region" description="Helical" evidence="1">
    <location>
        <begin position="202"/>
        <end position="223"/>
    </location>
</feature>
<gene>
    <name evidence="3" type="ORF">DC432_08475</name>
</gene>
<feature type="transmembrane region" description="Helical" evidence="1">
    <location>
        <begin position="110"/>
        <end position="131"/>
    </location>
</feature>
<accession>A0A2T7WHL7</accession>
<reference evidence="3 4" key="1">
    <citation type="submission" date="2018-04" db="EMBL/GenBank/DDBJ databases">
        <authorList>
            <person name="Go L.Y."/>
            <person name="Mitchell J.A."/>
        </authorList>
    </citation>
    <scope>NUCLEOTIDE SEQUENCE [LARGE SCALE GENOMIC DNA]</scope>
    <source>
        <strain evidence="3 4">TPD7010</strain>
    </source>
</reference>
<feature type="domain" description="DUF1206" evidence="2">
    <location>
        <begin position="109"/>
        <end position="176"/>
    </location>
</feature>
<evidence type="ECO:0000313" key="4">
    <source>
        <dbReference type="Proteomes" id="UP000244649"/>
    </source>
</evidence>
<keyword evidence="1" id="KW-0472">Membrane</keyword>
<feature type="transmembrane region" description="Helical" evidence="1">
    <location>
        <begin position="243"/>
        <end position="264"/>
    </location>
</feature>
<dbReference type="AlphaFoldDB" id="A0A2T7WHL7"/>
<evidence type="ECO:0000313" key="3">
    <source>
        <dbReference type="EMBL" id="PVE73077.1"/>
    </source>
</evidence>
<feature type="domain" description="DUF1206" evidence="2">
    <location>
        <begin position="27"/>
        <end position="93"/>
    </location>
</feature>
<name>A0A2T7WHL7_MICTE</name>
<dbReference type="Pfam" id="PF06724">
    <property type="entry name" value="DUF1206"/>
    <property type="match status" value="3"/>
</dbReference>
<comment type="caution">
    <text evidence="3">The sequence shown here is derived from an EMBL/GenBank/DDBJ whole genome shotgun (WGS) entry which is preliminary data.</text>
</comment>
<dbReference type="InterPro" id="IPR009597">
    <property type="entry name" value="DUF1206"/>
</dbReference>
<keyword evidence="1" id="KW-1133">Transmembrane helix</keyword>
<dbReference type="EMBL" id="QDFT01000017">
    <property type="protein sequence ID" value="PVE73077.1"/>
    <property type="molecule type" value="Genomic_DNA"/>
</dbReference>
<feature type="transmembrane region" description="Helical" evidence="1">
    <location>
        <begin position="27"/>
        <end position="49"/>
    </location>
</feature>
<feature type="transmembrane region" description="Helical" evidence="1">
    <location>
        <begin position="151"/>
        <end position="172"/>
    </location>
</feature>
<dbReference type="Proteomes" id="UP000244649">
    <property type="component" value="Unassembled WGS sequence"/>
</dbReference>
<feature type="transmembrane region" description="Helical" evidence="1">
    <location>
        <begin position="69"/>
        <end position="90"/>
    </location>
</feature>
<dbReference type="RefSeq" id="WP_116537481.1">
    <property type="nucleotide sequence ID" value="NZ_QDFT01000017.1"/>
</dbReference>
<organism evidence="3 4">
    <name type="scientific">Microbacterium testaceum</name>
    <name type="common">Aureobacterium testaceum</name>
    <name type="synonym">Brevibacterium testaceum</name>
    <dbReference type="NCBI Taxonomy" id="2033"/>
    <lineage>
        <taxon>Bacteria</taxon>
        <taxon>Bacillati</taxon>
        <taxon>Actinomycetota</taxon>
        <taxon>Actinomycetes</taxon>
        <taxon>Micrococcales</taxon>
        <taxon>Microbacteriaceae</taxon>
        <taxon>Microbacterium</taxon>
    </lineage>
</organism>
<protein>
    <recommendedName>
        <fullName evidence="2">DUF1206 domain-containing protein</fullName>
    </recommendedName>
</protein>
<evidence type="ECO:0000259" key="2">
    <source>
        <dbReference type="Pfam" id="PF06724"/>
    </source>
</evidence>
<evidence type="ECO:0000256" key="1">
    <source>
        <dbReference type="SAM" id="Phobius"/>
    </source>
</evidence>
<sequence>MSSAASSASAAADKAQDSTAFRVAARIGYVVLGLLHLLIGAIAIGIATGSGGDSADQSGAVQQVAGAPAGMLLLWVIVIGLAALAVWQIADAVAERDPDTKKRWAHRAKYVGTAVAYGAIGVTALTVLMGGRSDSGEQTRTLSAQLMASPAGLVVLVIIGLAVTAIGVAFVVRGITKAFMKNISSPGGTTGRGIRTFGMVGYVAKGIAVGVAGILFLVAAFAHDPNAAGGLDAGLRSLAGLPFGQFILWLVGAGLVVYGLFCFARARYARM</sequence>
<proteinExistence type="predicted"/>
<feature type="domain" description="DUF1206" evidence="2">
    <location>
        <begin position="200"/>
        <end position="268"/>
    </location>
</feature>
<keyword evidence="1" id="KW-0812">Transmembrane</keyword>